<dbReference type="Pfam" id="PF00041">
    <property type="entry name" value="fn3"/>
    <property type="match status" value="1"/>
</dbReference>
<dbReference type="InterPro" id="IPR003961">
    <property type="entry name" value="FN3_dom"/>
</dbReference>
<name>A0ABR9AUZ5_9BACL</name>
<feature type="domain" description="Fibronectin type-III" evidence="2">
    <location>
        <begin position="563"/>
        <end position="651"/>
    </location>
</feature>
<dbReference type="SMART" id="SM00060">
    <property type="entry name" value="FN3"/>
    <property type="match status" value="3"/>
</dbReference>
<dbReference type="Proteomes" id="UP000634529">
    <property type="component" value="Unassembled WGS sequence"/>
</dbReference>
<dbReference type="EMBL" id="JACYTN010000003">
    <property type="protein sequence ID" value="MBD8497934.1"/>
    <property type="molecule type" value="Genomic_DNA"/>
</dbReference>
<feature type="domain" description="Fibronectin type-III" evidence="2">
    <location>
        <begin position="138"/>
        <end position="230"/>
    </location>
</feature>
<protein>
    <submittedName>
        <fullName evidence="3">Fibronectin type III domain-containing protein</fullName>
    </submittedName>
</protein>
<dbReference type="CDD" id="cd00063">
    <property type="entry name" value="FN3"/>
    <property type="match status" value="1"/>
</dbReference>
<dbReference type="Gene3D" id="2.60.40.10">
    <property type="entry name" value="Immunoglobulins"/>
    <property type="match status" value="3"/>
</dbReference>
<evidence type="ECO:0000256" key="1">
    <source>
        <dbReference type="SAM" id="MobiDB-lite"/>
    </source>
</evidence>
<evidence type="ECO:0000313" key="3">
    <source>
        <dbReference type="EMBL" id="MBD8497934.1"/>
    </source>
</evidence>
<dbReference type="SUPFAM" id="SSF49265">
    <property type="entry name" value="Fibronectin type III"/>
    <property type="match status" value="3"/>
</dbReference>
<evidence type="ECO:0000259" key="2">
    <source>
        <dbReference type="PROSITE" id="PS50853"/>
    </source>
</evidence>
<proteinExistence type="predicted"/>
<dbReference type="InterPro" id="IPR013783">
    <property type="entry name" value="Ig-like_fold"/>
</dbReference>
<accession>A0ABR9AUZ5</accession>
<dbReference type="PROSITE" id="PS50853">
    <property type="entry name" value="FN3"/>
    <property type="match status" value="3"/>
</dbReference>
<comment type="caution">
    <text evidence="3">The sequence shown here is derived from an EMBL/GenBank/DDBJ whole genome shotgun (WGS) entry which is preliminary data.</text>
</comment>
<feature type="region of interest" description="Disordered" evidence="1">
    <location>
        <begin position="637"/>
        <end position="674"/>
    </location>
</feature>
<evidence type="ECO:0000313" key="4">
    <source>
        <dbReference type="Proteomes" id="UP000634529"/>
    </source>
</evidence>
<sequence length="776" mass="84029">MLMTLLSVAPVSAQSKYTGGLLDGVQLNVGPAVGTLGKTSTKMTDNNESTEENKGNVVVWHSFATPQEISAVIVNGSENQTVEFYDAGQNLLSSYTKINSQTGVQSLETPVKNVSMVVLRGSGIWVKEFNVFSKPSTPPSATRIDWIQAGDKVVSLDWANVGAKSYDVKRSTSSGGPYSTIVASDVTGTTYTDNTVNNGTTYYYIVVAKNEAGGIDSPQRFIKPTATKYTGGLLDGITLSVGSKIGESQLKSKKMTDNDETSEENKGHGAVWHTFATPQEISAVIFNGSDNQTVEFYDVNQNLLSTYTKINNQTGIQSLETPVKNVSMVVLRGSGIWVKEFNVFGQPSTPPSATRIDWIQAGDKAVSLDWVHVGAKSYDVRRGTSSGGPYSTLVASDVKGLTFIDTTVNNDTMYYYVVVAKNEAGRTESPEAPIKPTATKYTGGLLDMLPIKIGTKYGEVKSTSKKMTDNNIKTEDNVGGGMGWYTFNSPKEISSVIANGSTGLVVEFYDKDDNLLYTHKVSLNDKVETLPSPVKNVQTVMIRGMWVKEWNVFGKSELPPTEAPMNLIATAGDAQVTLNWDSVKGATKYNVKRATTAGGAYTTVASVDGTKTSYIDKGLTNGTTYYYVVTAVGQAGESTNSNEASATPKAGVVEPEPKPEPTPDPDPNQGKDMGDRAILTLTLDNGTEKEYDLSMTEVNAFLTWYDARAEGKGKLTFAFDKHDNNRGPFKKRKEYIKFDSIYNFEVNGYETGAGNEGTEKPQPQPEPTPIPEEELH</sequence>
<feature type="region of interest" description="Disordered" evidence="1">
    <location>
        <begin position="748"/>
        <end position="776"/>
    </location>
</feature>
<organism evidence="3 4">
    <name type="scientific">Paenibacillus arenosi</name>
    <dbReference type="NCBI Taxonomy" id="2774142"/>
    <lineage>
        <taxon>Bacteria</taxon>
        <taxon>Bacillati</taxon>
        <taxon>Bacillota</taxon>
        <taxon>Bacilli</taxon>
        <taxon>Bacillales</taxon>
        <taxon>Paenibacillaceae</taxon>
        <taxon>Paenibacillus</taxon>
    </lineage>
</organism>
<reference evidence="3 4" key="1">
    <citation type="submission" date="2020-09" db="EMBL/GenBank/DDBJ databases">
        <title>Paenibacillus sp. CAU 1523 isolated from sand of Haeundae Beach.</title>
        <authorList>
            <person name="Kim W."/>
        </authorList>
    </citation>
    <scope>NUCLEOTIDE SEQUENCE [LARGE SCALE GENOMIC DNA]</scope>
    <source>
        <strain evidence="3 4">CAU 1523</strain>
    </source>
</reference>
<feature type="domain" description="Fibronectin type-III" evidence="2">
    <location>
        <begin position="350"/>
        <end position="442"/>
    </location>
</feature>
<keyword evidence="4" id="KW-1185">Reference proteome</keyword>
<gene>
    <name evidence="3" type="ORF">IFO66_06390</name>
</gene>
<dbReference type="InterPro" id="IPR036116">
    <property type="entry name" value="FN3_sf"/>
</dbReference>